<evidence type="ECO:0000256" key="2">
    <source>
        <dbReference type="SAM" id="MobiDB-lite"/>
    </source>
</evidence>
<feature type="compositionally biased region" description="Low complexity" evidence="2">
    <location>
        <begin position="616"/>
        <end position="644"/>
    </location>
</feature>
<feature type="compositionally biased region" description="Basic and acidic residues" evidence="2">
    <location>
        <begin position="150"/>
        <end position="168"/>
    </location>
</feature>
<feature type="region of interest" description="Disordered" evidence="2">
    <location>
        <begin position="137"/>
        <end position="188"/>
    </location>
</feature>
<dbReference type="Proteomes" id="UP001628179">
    <property type="component" value="Unassembled WGS sequence"/>
</dbReference>
<evidence type="ECO:0000313" key="4">
    <source>
        <dbReference type="EMBL" id="GAB1316233.1"/>
    </source>
</evidence>
<dbReference type="RefSeq" id="XP_070917964.1">
    <property type="nucleotide sequence ID" value="XM_071061863.1"/>
</dbReference>
<dbReference type="SUPFAM" id="SSF81296">
    <property type="entry name" value="E set domains"/>
    <property type="match status" value="1"/>
</dbReference>
<dbReference type="Pfam" id="PF16561">
    <property type="entry name" value="AMPK1_CBM"/>
    <property type="match status" value="1"/>
</dbReference>
<evidence type="ECO:0000256" key="1">
    <source>
        <dbReference type="ARBA" id="ARBA00038216"/>
    </source>
</evidence>
<dbReference type="InterPro" id="IPR032640">
    <property type="entry name" value="AMPK1_CBM"/>
</dbReference>
<feature type="region of interest" description="Disordered" evidence="2">
    <location>
        <begin position="527"/>
        <end position="570"/>
    </location>
</feature>
<organism evidence="4 5">
    <name type="scientific">Madurella fahalii</name>
    <dbReference type="NCBI Taxonomy" id="1157608"/>
    <lineage>
        <taxon>Eukaryota</taxon>
        <taxon>Fungi</taxon>
        <taxon>Dikarya</taxon>
        <taxon>Ascomycota</taxon>
        <taxon>Pezizomycotina</taxon>
        <taxon>Sordariomycetes</taxon>
        <taxon>Sordariomycetidae</taxon>
        <taxon>Sordariales</taxon>
        <taxon>Sordariales incertae sedis</taxon>
        <taxon>Madurella</taxon>
    </lineage>
</organism>
<proteinExistence type="inferred from homology"/>
<sequence length="702" mass="72513">MGTFTFKWAHDAEEVYVTGTFDNWSKSEKLEKVGQVFQKTVALPDDSNPIYYKFVVDGEWTIDHTAPHGKDHDGNENNILLPEQMDKVEATAATAALSSAHPDSTTAQLAGAVPLEEKKEEAGDATIAKSVVNSAAPDSTTAQLAGAVSLEEKKEGKAEEKQEEKAENDASPPGGFPETPAAELEKEVKVDPLPAAEGAVNPIKLEAGETVPKEISAGAIDSHVTLDKESYEKSDRIPGIETELPPVTGNMIPESSLPVMAANEVAINTVAPESTTAALAGQVPLEEPKVPEIVKQSQEKAHVDPEASAISEEVREKAEVEEELLDKVPEAPSTSEGTGGKGTEKSETDVTAAEAVLAGAATAGSVALGAAIAITESASGAAANVAAKASDAAAGLATKATTAATDAAANLPDSVKAALPESVQESITEDKKEAVVESVSPEVPAKVKESLKEAAESPEAAANTEAVEEKKQVETELLKVVKQVDQVGESPTLAAVEKEKPLGAKAVVEAPQITEVPKVVEEVEAEKAEKAETVETPQAVEPPHSAEPTETVSEAKPVVTGQADDAPPPVAGIRLVEDIKPVELSKAAEESEAVEPPKAMDEPEAAGISTTETVDAPKAAVEAPTVAETTKAMPAAEQAQPAAEVTKTDEAAASATNGATTAAATTSTGAETNGNKTADGQASVKKKNRISGFFAKLKHKFA</sequence>
<dbReference type="InterPro" id="IPR014756">
    <property type="entry name" value="Ig_E-set"/>
</dbReference>
<gene>
    <name evidence="4" type="primary">CRP1</name>
    <name evidence="4" type="ORF">MFIFM68171_06443</name>
</gene>
<dbReference type="CDD" id="cd02859">
    <property type="entry name" value="E_set_AMPKbeta_like_N"/>
    <property type="match status" value="1"/>
</dbReference>
<feature type="compositionally biased region" description="Low complexity" evidence="2">
    <location>
        <begin position="651"/>
        <end position="673"/>
    </location>
</feature>
<comment type="similarity">
    <text evidence="1">Belongs to the CRP1/MDG1 family.</text>
</comment>
<keyword evidence="5" id="KW-1185">Reference proteome</keyword>
<accession>A0ABQ0GEP6</accession>
<dbReference type="Gene3D" id="2.60.40.10">
    <property type="entry name" value="Immunoglobulins"/>
    <property type="match status" value="1"/>
</dbReference>
<feature type="compositionally biased region" description="Basic and acidic residues" evidence="2">
    <location>
        <begin position="229"/>
        <end position="238"/>
    </location>
</feature>
<evidence type="ECO:0000259" key="3">
    <source>
        <dbReference type="Pfam" id="PF16561"/>
    </source>
</evidence>
<dbReference type="PANTHER" id="PTHR10343">
    <property type="entry name" value="5'-AMP-ACTIVATED PROTEIN KINASE , BETA SUBUNIT"/>
    <property type="match status" value="1"/>
</dbReference>
<dbReference type="InterPro" id="IPR050827">
    <property type="entry name" value="CRP1_MDG1_kinase"/>
</dbReference>
<protein>
    <submittedName>
        <fullName evidence="4">Cruciform DNA binding protein</fullName>
    </submittedName>
</protein>
<dbReference type="EMBL" id="BAAFSV010000003">
    <property type="protein sequence ID" value="GAB1316233.1"/>
    <property type="molecule type" value="Genomic_DNA"/>
</dbReference>
<feature type="region of interest" description="Disordered" evidence="2">
    <location>
        <begin position="294"/>
        <end position="348"/>
    </location>
</feature>
<evidence type="ECO:0000313" key="5">
    <source>
        <dbReference type="Proteomes" id="UP001628179"/>
    </source>
</evidence>
<dbReference type="InterPro" id="IPR013783">
    <property type="entry name" value="Ig-like_fold"/>
</dbReference>
<feature type="region of interest" description="Disordered" evidence="2">
    <location>
        <begin position="449"/>
        <end position="469"/>
    </location>
</feature>
<dbReference type="PANTHER" id="PTHR10343:SF81">
    <property type="entry name" value="CRUCIFORM DNA-RECOGNIZING PROTEIN 1-RELATED"/>
    <property type="match status" value="1"/>
</dbReference>
<reference evidence="4 5" key="1">
    <citation type="submission" date="2024-09" db="EMBL/GenBank/DDBJ databases">
        <title>Itraconazole resistance in Madurella fahalii resulting from another homologue of gene encoding cytochrome P450 14-alpha sterol demethylase (CYP51).</title>
        <authorList>
            <person name="Yoshioka I."/>
            <person name="Fahal A.H."/>
            <person name="Kaneko S."/>
            <person name="Yaguchi T."/>
        </authorList>
    </citation>
    <scope>NUCLEOTIDE SEQUENCE [LARGE SCALE GENOMIC DNA]</scope>
    <source>
        <strain evidence="4 5">IFM 68171</strain>
    </source>
</reference>
<feature type="region of interest" description="Disordered" evidence="2">
    <location>
        <begin position="584"/>
        <end position="689"/>
    </location>
</feature>
<feature type="region of interest" description="Disordered" evidence="2">
    <location>
        <begin position="229"/>
        <end position="251"/>
    </location>
</feature>
<feature type="compositionally biased region" description="Basic and acidic residues" evidence="2">
    <location>
        <begin position="294"/>
        <end position="305"/>
    </location>
</feature>
<name>A0ABQ0GEP6_9PEZI</name>
<comment type="caution">
    <text evidence="4">The sequence shown here is derived from an EMBL/GenBank/DDBJ whole genome shotgun (WGS) entry which is preliminary data.</text>
</comment>
<dbReference type="GeneID" id="98177186"/>
<feature type="domain" description="AMP-activated protein kinase glycogen-binding" evidence="3">
    <location>
        <begin position="5"/>
        <end position="81"/>
    </location>
</feature>